<protein>
    <recommendedName>
        <fullName evidence="2">glycerophosphodiester phosphodiesterase</fullName>
        <ecNumber evidence="2">3.1.4.46</ecNumber>
    </recommendedName>
</protein>
<evidence type="ECO:0000256" key="5">
    <source>
        <dbReference type="ARBA" id="ARBA00022801"/>
    </source>
</evidence>
<evidence type="ECO:0000313" key="8">
    <source>
        <dbReference type="EMBL" id="GLJ70688.1"/>
    </source>
</evidence>
<accession>A0ABQ5T4D6</accession>
<proteinExistence type="inferred from homology"/>
<reference evidence="8" key="1">
    <citation type="journal article" date="2014" name="Int. J. Syst. Evol. Microbiol.">
        <title>Complete genome of a new Firmicutes species belonging to the dominant human colonic microbiota ('Ruminococcus bicirculans') reveals two chromosomes and a selective capacity to utilize plant glucans.</title>
        <authorList>
            <consortium name="NISC Comparative Sequencing Program"/>
            <person name="Wegmann U."/>
            <person name="Louis P."/>
            <person name="Goesmann A."/>
            <person name="Henrissat B."/>
            <person name="Duncan S.H."/>
            <person name="Flint H.J."/>
        </authorList>
    </citation>
    <scope>NUCLEOTIDE SEQUENCE</scope>
    <source>
        <strain evidence="8">VKM Ac-1246</strain>
    </source>
</reference>
<evidence type="ECO:0000256" key="1">
    <source>
        <dbReference type="ARBA" id="ARBA00007277"/>
    </source>
</evidence>
<evidence type="ECO:0000313" key="9">
    <source>
        <dbReference type="Proteomes" id="UP001142292"/>
    </source>
</evidence>
<evidence type="ECO:0000256" key="2">
    <source>
        <dbReference type="ARBA" id="ARBA00012247"/>
    </source>
</evidence>
<evidence type="ECO:0000256" key="6">
    <source>
        <dbReference type="ARBA" id="ARBA00047512"/>
    </source>
</evidence>
<dbReference type="RefSeq" id="WP_189120586.1">
    <property type="nucleotide sequence ID" value="NZ_BMRK01000026.1"/>
</dbReference>
<dbReference type="Gene3D" id="3.20.20.190">
    <property type="entry name" value="Phosphatidylinositol (PI) phosphodiesterase"/>
    <property type="match status" value="1"/>
</dbReference>
<reference evidence="8" key="2">
    <citation type="submission" date="2023-01" db="EMBL/GenBank/DDBJ databases">
        <authorList>
            <person name="Sun Q."/>
            <person name="Evtushenko L."/>
        </authorList>
    </citation>
    <scope>NUCLEOTIDE SEQUENCE</scope>
    <source>
        <strain evidence="8">VKM Ac-1246</strain>
    </source>
</reference>
<comment type="caution">
    <text evidence="8">The sequence shown here is derived from an EMBL/GenBank/DDBJ whole genome shotgun (WGS) entry which is preliminary data.</text>
</comment>
<dbReference type="EC" id="3.1.4.46" evidence="2"/>
<keyword evidence="9" id="KW-1185">Reference proteome</keyword>
<comment type="catalytic activity">
    <reaction evidence="6">
        <text>a sn-glycero-3-phosphodiester + H2O = an alcohol + sn-glycerol 3-phosphate + H(+)</text>
        <dbReference type="Rhea" id="RHEA:12969"/>
        <dbReference type="ChEBI" id="CHEBI:15377"/>
        <dbReference type="ChEBI" id="CHEBI:15378"/>
        <dbReference type="ChEBI" id="CHEBI:30879"/>
        <dbReference type="ChEBI" id="CHEBI:57597"/>
        <dbReference type="ChEBI" id="CHEBI:83408"/>
        <dbReference type="EC" id="3.1.4.46"/>
    </reaction>
</comment>
<keyword evidence="5" id="KW-0378">Hydrolase</keyword>
<dbReference type="EMBL" id="BSEL01000014">
    <property type="protein sequence ID" value="GLJ70688.1"/>
    <property type="molecule type" value="Genomic_DNA"/>
</dbReference>
<keyword evidence="4" id="KW-0319">Glycerol metabolism</keyword>
<organism evidence="8 9">
    <name type="scientific">Nocardioides luteus</name>
    <dbReference type="NCBI Taxonomy" id="1844"/>
    <lineage>
        <taxon>Bacteria</taxon>
        <taxon>Bacillati</taxon>
        <taxon>Actinomycetota</taxon>
        <taxon>Actinomycetes</taxon>
        <taxon>Propionibacteriales</taxon>
        <taxon>Nocardioidaceae</taxon>
        <taxon>Nocardioides</taxon>
    </lineage>
</organism>
<dbReference type="InterPro" id="IPR030395">
    <property type="entry name" value="GP_PDE_dom"/>
</dbReference>
<evidence type="ECO:0000256" key="4">
    <source>
        <dbReference type="ARBA" id="ARBA00022798"/>
    </source>
</evidence>
<evidence type="ECO:0000259" key="7">
    <source>
        <dbReference type="PROSITE" id="PS51704"/>
    </source>
</evidence>
<dbReference type="InterPro" id="IPR017946">
    <property type="entry name" value="PLC-like_Pdiesterase_TIM-brl"/>
</dbReference>
<name>A0ABQ5T4D6_9ACTN</name>
<comment type="similarity">
    <text evidence="1">Belongs to the glycerophosphoryl diester phosphodiesterase family.</text>
</comment>
<dbReference type="PANTHER" id="PTHR43620:SF7">
    <property type="entry name" value="GLYCEROPHOSPHODIESTER PHOSPHODIESTERASE GDPD5-RELATED"/>
    <property type="match status" value="1"/>
</dbReference>
<evidence type="ECO:0000256" key="3">
    <source>
        <dbReference type="ARBA" id="ARBA00022729"/>
    </source>
</evidence>
<dbReference type="SUPFAM" id="SSF51695">
    <property type="entry name" value="PLC-like phosphodiesterases"/>
    <property type="match status" value="1"/>
</dbReference>
<feature type="domain" description="GP-PDE" evidence="7">
    <location>
        <begin position="7"/>
        <end position="283"/>
    </location>
</feature>
<dbReference type="PANTHER" id="PTHR43620">
    <property type="entry name" value="GLYCEROPHOSPHORYL DIESTER PHOSPHODIESTERASE"/>
    <property type="match status" value="1"/>
</dbReference>
<dbReference type="Pfam" id="PF03009">
    <property type="entry name" value="GDPD"/>
    <property type="match status" value="1"/>
</dbReference>
<sequence length="292" mass="32097">MAPAHRPLVIGHRGAPGYLPEHSLDSYRLALRLGVDALETDVVMTRDGALVLRHENELSRTTDVASRAEFAGRRTTKVIGGKRWTGWFTEDFTLAELAGLGAPTTDHPIITLDTLLLLVAEESRRRGRRVGLHVEVKHPTHFASIGLPVTDVLLKTLADHGVDGWSALPGLPTQRLWLQSFDAAWVREMSSRTDLPLVQLVDKRWGAVDCAEIATYAQAIGPKKSMVRKKGQPPTGLADEAHRHGLQVFVWTLKAGRDQANRLFEAGVDGVFADYPDRPIAALAEITRTYAA</sequence>
<gene>
    <name evidence="8" type="ORF">GCM10017579_47240</name>
</gene>
<dbReference type="PROSITE" id="PS51704">
    <property type="entry name" value="GP_PDE"/>
    <property type="match status" value="1"/>
</dbReference>
<dbReference type="Proteomes" id="UP001142292">
    <property type="component" value="Unassembled WGS sequence"/>
</dbReference>
<keyword evidence="3" id="KW-0732">Signal</keyword>